<dbReference type="GO" id="GO:0045490">
    <property type="term" value="P:pectin catabolic process"/>
    <property type="evidence" value="ECO:0007669"/>
    <property type="project" value="UniProtKB-UniPathway"/>
</dbReference>
<dbReference type="PANTHER" id="PTHR31707">
    <property type="entry name" value="PECTINESTERASE"/>
    <property type="match status" value="1"/>
</dbReference>
<dbReference type="GO" id="GO:0042545">
    <property type="term" value="P:cell wall modification"/>
    <property type="evidence" value="ECO:0007669"/>
    <property type="project" value="InterPro"/>
</dbReference>
<reference evidence="5 6" key="1">
    <citation type="journal article" date="2018" name="PLoS Genet.">
        <title>Population sequencing reveals clonal diversity and ancestral inbreeding in the grapevine cultivar Chardonnay.</title>
        <authorList>
            <person name="Roach M.J."/>
            <person name="Johnson D.L."/>
            <person name="Bohlmann J."/>
            <person name="van Vuuren H.J."/>
            <person name="Jones S.J."/>
            <person name="Pretorius I.S."/>
            <person name="Schmidt S.A."/>
            <person name="Borneman A.R."/>
        </authorList>
    </citation>
    <scope>NUCLEOTIDE SEQUENCE [LARGE SCALE GENOMIC DNA]</scope>
    <source>
        <strain evidence="6">cv. Chardonnay</strain>
        <tissue evidence="5">Leaf</tissue>
    </source>
</reference>
<proteinExistence type="predicted"/>
<dbReference type="EMBL" id="QGNW01002241">
    <property type="protein sequence ID" value="RVW22280.1"/>
    <property type="molecule type" value="Genomic_DNA"/>
</dbReference>
<evidence type="ECO:0000259" key="4">
    <source>
        <dbReference type="Pfam" id="PF01095"/>
    </source>
</evidence>
<dbReference type="Pfam" id="PF01095">
    <property type="entry name" value="Pectinesterase"/>
    <property type="match status" value="1"/>
</dbReference>
<dbReference type="Proteomes" id="UP000288805">
    <property type="component" value="Unassembled WGS sequence"/>
</dbReference>
<keyword evidence="2" id="KW-0378">Hydrolase</keyword>
<protein>
    <submittedName>
        <fullName evidence="5">Pectinesterase 2</fullName>
    </submittedName>
</protein>
<dbReference type="Gene3D" id="2.160.20.10">
    <property type="entry name" value="Single-stranded right-handed beta-helix, Pectin lyase-like"/>
    <property type="match status" value="1"/>
</dbReference>
<evidence type="ECO:0000256" key="1">
    <source>
        <dbReference type="ARBA" id="ARBA00005184"/>
    </source>
</evidence>
<sequence length="174" mass="19521">MIVFSFLLSFVHVQSIYRRKAFLISQHIYARNPPNKINTETAQGRIDPNQNTGISIHDCKVTTTSDLKVVQSSVKTYLGRPWKEYSRTIFLKTYLDSLINSAGWLEWSGDFALKTLYYGEYMNTGPGSSTSSRVNWAGYHVITSSTEAAKFTVGNFISGNSWLPSTKVPFTSGL</sequence>
<dbReference type="SUPFAM" id="SSF51126">
    <property type="entry name" value="Pectin lyase-like"/>
    <property type="match status" value="1"/>
</dbReference>
<dbReference type="UniPathway" id="UPA00545">
    <property type="reaction ID" value="UER00823"/>
</dbReference>
<comment type="caution">
    <text evidence="5">The sequence shown here is derived from an EMBL/GenBank/DDBJ whole genome shotgun (WGS) entry which is preliminary data.</text>
</comment>
<evidence type="ECO:0000256" key="2">
    <source>
        <dbReference type="ARBA" id="ARBA00022801"/>
    </source>
</evidence>
<comment type="pathway">
    <text evidence="1">Glycan metabolism; pectin degradation; 2-dehydro-3-deoxy-D-gluconate from pectin: step 1/5.</text>
</comment>
<keyword evidence="3" id="KW-0063">Aspartyl esterase</keyword>
<evidence type="ECO:0000256" key="3">
    <source>
        <dbReference type="ARBA" id="ARBA00023085"/>
    </source>
</evidence>
<organism evidence="5 6">
    <name type="scientific">Vitis vinifera</name>
    <name type="common">Grape</name>
    <dbReference type="NCBI Taxonomy" id="29760"/>
    <lineage>
        <taxon>Eukaryota</taxon>
        <taxon>Viridiplantae</taxon>
        <taxon>Streptophyta</taxon>
        <taxon>Embryophyta</taxon>
        <taxon>Tracheophyta</taxon>
        <taxon>Spermatophyta</taxon>
        <taxon>Magnoliopsida</taxon>
        <taxon>eudicotyledons</taxon>
        <taxon>Gunneridae</taxon>
        <taxon>Pentapetalae</taxon>
        <taxon>rosids</taxon>
        <taxon>Vitales</taxon>
        <taxon>Vitaceae</taxon>
        <taxon>Viteae</taxon>
        <taxon>Vitis</taxon>
    </lineage>
</organism>
<evidence type="ECO:0000313" key="6">
    <source>
        <dbReference type="Proteomes" id="UP000288805"/>
    </source>
</evidence>
<gene>
    <name evidence="5" type="primary">PECS-2.1_11</name>
    <name evidence="5" type="ORF">CK203_110360</name>
</gene>
<evidence type="ECO:0000313" key="5">
    <source>
        <dbReference type="EMBL" id="RVW22280.1"/>
    </source>
</evidence>
<dbReference type="GO" id="GO:0030599">
    <property type="term" value="F:pectinesterase activity"/>
    <property type="evidence" value="ECO:0007669"/>
    <property type="project" value="InterPro"/>
</dbReference>
<dbReference type="InterPro" id="IPR011050">
    <property type="entry name" value="Pectin_lyase_fold/virulence"/>
</dbReference>
<name>A0A438CGE3_VITVI</name>
<dbReference type="InterPro" id="IPR012334">
    <property type="entry name" value="Pectin_lyas_fold"/>
</dbReference>
<accession>A0A438CGE3</accession>
<dbReference type="InterPro" id="IPR000070">
    <property type="entry name" value="Pectinesterase_cat"/>
</dbReference>
<dbReference type="AlphaFoldDB" id="A0A438CGE3"/>
<feature type="domain" description="Pectinesterase catalytic" evidence="4">
    <location>
        <begin position="23"/>
        <end position="160"/>
    </location>
</feature>